<proteinExistence type="predicted"/>
<dbReference type="EMBL" id="CAMXCT020002416">
    <property type="protein sequence ID" value="CAL1151398.1"/>
    <property type="molecule type" value="Genomic_DNA"/>
</dbReference>
<reference evidence="2" key="1">
    <citation type="submission" date="2022-10" db="EMBL/GenBank/DDBJ databases">
        <authorList>
            <person name="Chen Y."/>
            <person name="Dougan E. K."/>
            <person name="Chan C."/>
            <person name="Rhodes N."/>
            <person name="Thang M."/>
        </authorList>
    </citation>
    <scope>NUCLEOTIDE SEQUENCE</scope>
</reference>
<feature type="region of interest" description="Disordered" evidence="1">
    <location>
        <begin position="137"/>
        <end position="158"/>
    </location>
</feature>
<reference evidence="3" key="2">
    <citation type="submission" date="2024-04" db="EMBL/GenBank/DDBJ databases">
        <authorList>
            <person name="Chen Y."/>
            <person name="Shah S."/>
            <person name="Dougan E. K."/>
            <person name="Thang M."/>
            <person name="Chan C."/>
        </authorList>
    </citation>
    <scope>NUCLEOTIDE SEQUENCE [LARGE SCALE GENOMIC DNA]</scope>
</reference>
<evidence type="ECO:0000313" key="3">
    <source>
        <dbReference type="EMBL" id="CAL1151398.1"/>
    </source>
</evidence>
<dbReference type="EMBL" id="CAMXCT010002416">
    <property type="protein sequence ID" value="CAI3998023.1"/>
    <property type="molecule type" value="Genomic_DNA"/>
</dbReference>
<organism evidence="2">
    <name type="scientific">Cladocopium goreaui</name>
    <dbReference type="NCBI Taxonomy" id="2562237"/>
    <lineage>
        <taxon>Eukaryota</taxon>
        <taxon>Sar</taxon>
        <taxon>Alveolata</taxon>
        <taxon>Dinophyceae</taxon>
        <taxon>Suessiales</taxon>
        <taxon>Symbiodiniaceae</taxon>
        <taxon>Cladocopium</taxon>
    </lineage>
</organism>
<dbReference type="AlphaFoldDB" id="A0A9P1CV15"/>
<keyword evidence="4" id="KW-1185">Reference proteome</keyword>
<dbReference type="OrthoDB" id="407582at2759"/>
<name>A0A9P1CV15_9DINO</name>
<accession>A0A9P1CV15</accession>
<evidence type="ECO:0000313" key="4">
    <source>
        <dbReference type="Proteomes" id="UP001152797"/>
    </source>
</evidence>
<comment type="caution">
    <text evidence="2">The sequence shown here is derived from an EMBL/GenBank/DDBJ whole genome shotgun (WGS) entry which is preliminary data.</text>
</comment>
<protein>
    <submittedName>
        <fullName evidence="2">Uncharacterized protein</fullName>
    </submittedName>
</protein>
<gene>
    <name evidence="2" type="ORF">C1SCF055_LOCUS24358</name>
</gene>
<sequence>MPPLYPSPGPFPNHRALNAVGKDQLLKAYYETASNRALPGRQSSQEIRGENFLNVHNIGQRSTKYLPWTRNFAPLTTRASCHHTQSYVPLPLGDNKINTDLARSFKQGWQQSKGGSMAAMDNTTMYEDDYAGCSTKDLKGARPPNRKPPQTLTATVAPPGDLLENQSHEHRNFQKPRADLAKNERVPPPRQALEMGGSAIDPPKKTAYVREHIWLRPLQEPELYFTEKEKKHGRQLNMDVLNVRRNPYTSPGN</sequence>
<evidence type="ECO:0000313" key="2">
    <source>
        <dbReference type="EMBL" id="CAI3998023.1"/>
    </source>
</evidence>
<dbReference type="Proteomes" id="UP001152797">
    <property type="component" value="Unassembled WGS sequence"/>
</dbReference>
<dbReference type="EMBL" id="CAMXCT030002416">
    <property type="protein sequence ID" value="CAL4785335.1"/>
    <property type="molecule type" value="Genomic_DNA"/>
</dbReference>
<evidence type="ECO:0000256" key="1">
    <source>
        <dbReference type="SAM" id="MobiDB-lite"/>
    </source>
</evidence>